<organism evidence="2 3">
    <name type="scientific">Neohortaea acidophila</name>
    <dbReference type="NCBI Taxonomy" id="245834"/>
    <lineage>
        <taxon>Eukaryota</taxon>
        <taxon>Fungi</taxon>
        <taxon>Dikarya</taxon>
        <taxon>Ascomycota</taxon>
        <taxon>Pezizomycotina</taxon>
        <taxon>Dothideomycetes</taxon>
        <taxon>Dothideomycetidae</taxon>
        <taxon>Mycosphaerellales</taxon>
        <taxon>Teratosphaeriaceae</taxon>
        <taxon>Neohortaea</taxon>
    </lineage>
</organism>
<evidence type="ECO:0000256" key="1">
    <source>
        <dbReference type="SAM" id="MobiDB-lite"/>
    </source>
</evidence>
<feature type="compositionally biased region" description="Polar residues" evidence="1">
    <location>
        <begin position="1"/>
        <end position="10"/>
    </location>
</feature>
<feature type="compositionally biased region" description="Polar residues" evidence="1">
    <location>
        <begin position="135"/>
        <end position="146"/>
    </location>
</feature>
<feature type="compositionally biased region" description="Polar residues" evidence="1">
    <location>
        <begin position="73"/>
        <end position="92"/>
    </location>
</feature>
<dbReference type="GeneID" id="54479067"/>
<name>A0A6A6PWP9_9PEZI</name>
<proteinExistence type="predicted"/>
<accession>A0A6A6PWP9</accession>
<dbReference type="AlphaFoldDB" id="A0A6A6PWP9"/>
<protein>
    <submittedName>
        <fullName evidence="2">Uncharacterized protein</fullName>
    </submittedName>
</protein>
<reference evidence="2" key="1">
    <citation type="journal article" date="2020" name="Stud. Mycol.">
        <title>101 Dothideomycetes genomes: a test case for predicting lifestyles and emergence of pathogens.</title>
        <authorList>
            <person name="Haridas S."/>
            <person name="Albert R."/>
            <person name="Binder M."/>
            <person name="Bloem J."/>
            <person name="Labutti K."/>
            <person name="Salamov A."/>
            <person name="Andreopoulos B."/>
            <person name="Baker S."/>
            <person name="Barry K."/>
            <person name="Bills G."/>
            <person name="Bluhm B."/>
            <person name="Cannon C."/>
            <person name="Castanera R."/>
            <person name="Culley D."/>
            <person name="Daum C."/>
            <person name="Ezra D."/>
            <person name="Gonzalez J."/>
            <person name="Henrissat B."/>
            <person name="Kuo A."/>
            <person name="Liang C."/>
            <person name="Lipzen A."/>
            <person name="Lutzoni F."/>
            <person name="Magnuson J."/>
            <person name="Mondo S."/>
            <person name="Nolan M."/>
            <person name="Ohm R."/>
            <person name="Pangilinan J."/>
            <person name="Park H.-J."/>
            <person name="Ramirez L."/>
            <person name="Alfaro M."/>
            <person name="Sun H."/>
            <person name="Tritt A."/>
            <person name="Yoshinaga Y."/>
            <person name="Zwiers L.-H."/>
            <person name="Turgeon B."/>
            <person name="Goodwin S."/>
            <person name="Spatafora J."/>
            <person name="Crous P."/>
            <person name="Grigoriev I."/>
        </authorList>
    </citation>
    <scope>NUCLEOTIDE SEQUENCE</scope>
    <source>
        <strain evidence="2">CBS 113389</strain>
    </source>
</reference>
<dbReference type="EMBL" id="MU001634">
    <property type="protein sequence ID" value="KAF2483913.1"/>
    <property type="molecule type" value="Genomic_DNA"/>
</dbReference>
<evidence type="ECO:0000313" key="2">
    <source>
        <dbReference type="EMBL" id="KAF2483913.1"/>
    </source>
</evidence>
<gene>
    <name evidence="2" type="ORF">BDY17DRAFT_344756</name>
</gene>
<keyword evidence="3" id="KW-1185">Reference proteome</keyword>
<evidence type="ECO:0000313" key="3">
    <source>
        <dbReference type="Proteomes" id="UP000799767"/>
    </source>
</evidence>
<dbReference type="RefSeq" id="XP_033590483.1">
    <property type="nucleotide sequence ID" value="XM_033738065.1"/>
</dbReference>
<feature type="region of interest" description="Disordered" evidence="1">
    <location>
        <begin position="1"/>
        <end position="202"/>
    </location>
</feature>
<dbReference type="Proteomes" id="UP000799767">
    <property type="component" value="Unassembled WGS sequence"/>
</dbReference>
<feature type="non-terminal residue" evidence="2">
    <location>
        <position position="1"/>
    </location>
</feature>
<sequence length="202" mass="21833">PKTRAANTGCSPHLHGSCARQNQTRDQNSEHGLFNPISSPATRSEDRELPPPCQPRRRQSNGERPVQAIIKNGSKSGIPQSQEDAQAIASQTLRHDSAVATSHRAVRKDTSRPAEPPSRSQPTQKGGEHPPSSPSNPRSQHKSQATLDPLQRRARSRPVDALPQPVRADVGAQARFGDVRAAGTRGGRGARTEILRAQRQSA</sequence>